<dbReference type="SUPFAM" id="SSF103473">
    <property type="entry name" value="MFS general substrate transporter"/>
    <property type="match status" value="1"/>
</dbReference>
<dbReference type="PANTHER" id="PTHR23534">
    <property type="entry name" value="MFS PERMEASE"/>
    <property type="match status" value="1"/>
</dbReference>
<feature type="transmembrane region" description="Helical" evidence="1">
    <location>
        <begin position="219"/>
        <end position="241"/>
    </location>
</feature>
<dbReference type="Pfam" id="PF07690">
    <property type="entry name" value="MFS_1"/>
    <property type="match status" value="1"/>
</dbReference>
<dbReference type="InterPro" id="IPR036259">
    <property type="entry name" value="MFS_trans_sf"/>
</dbReference>
<accession>A0A7S1AFL2</accession>
<sequence length="478" mass="51760">MHHPKDDRHPEIVRCSSSLVNCSVHSGAWCGQEPDVPPDVKLCLIVSAQELAAERDQGNPSSVRSSLVDNGGNELRNKLLLAAVFSVYFAFRSGCLIVLPLASRDLLRHEVHNKFSPIYQVPLCTWFVMDIIITAPNAWFMKTYGRRRGFMLGNSFAMAASTGAFLVLSYLPGWPVLAFALLNLTVMFMSVIGMAEFVRFAAAECCVDPAHSSAAVSQVLTGGAMFSMVGPFSASLGQMLAPGDDPLDHVQGFAYFFLLMGVFACVGFMSAYMLRLPVPNEVVRTETTPLMKIFRRPAVVRAVCAQTSVQFAMVLPMSAVPLTMGHRLHLSEASLIISGVVMVHIACMFLPGLISGKLIAKIGIFPVMLSGLLLQAAAMLTGLLLDGVHSFYIYLSLLGVGWNLAFVAGTVLLLDSHSLHDRPRVTSANEALRFFGNACAVLISSSVSWPNVSYICLGFVTLCAVALMTSRCCRYSEG</sequence>
<feature type="transmembrane region" description="Helical" evidence="1">
    <location>
        <begin position="335"/>
        <end position="355"/>
    </location>
</feature>
<keyword evidence="1" id="KW-0472">Membrane</keyword>
<feature type="transmembrane region" description="Helical" evidence="1">
    <location>
        <begin position="298"/>
        <end position="315"/>
    </location>
</feature>
<evidence type="ECO:0008006" key="3">
    <source>
        <dbReference type="Google" id="ProtNLM"/>
    </source>
</evidence>
<protein>
    <recommendedName>
        <fullName evidence="3">Major facilitator superfamily (MFS) profile domain-containing protein</fullName>
    </recommendedName>
</protein>
<feature type="transmembrane region" description="Helical" evidence="1">
    <location>
        <begin position="177"/>
        <end position="198"/>
    </location>
</feature>
<feature type="transmembrane region" description="Helical" evidence="1">
    <location>
        <begin position="79"/>
        <end position="99"/>
    </location>
</feature>
<dbReference type="PANTHER" id="PTHR23534:SF1">
    <property type="entry name" value="MAJOR FACILITATOR SUPERFAMILY PROTEIN"/>
    <property type="match status" value="1"/>
</dbReference>
<keyword evidence="1" id="KW-1133">Transmembrane helix</keyword>
<reference evidence="2" key="1">
    <citation type="submission" date="2021-01" db="EMBL/GenBank/DDBJ databases">
        <authorList>
            <person name="Corre E."/>
            <person name="Pelletier E."/>
            <person name="Niang G."/>
            <person name="Scheremetjew M."/>
            <person name="Finn R."/>
            <person name="Kale V."/>
            <person name="Holt S."/>
            <person name="Cochrane G."/>
            <person name="Meng A."/>
            <person name="Brown T."/>
            <person name="Cohen L."/>
        </authorList>
    </citation>
    <scope>NUCLEOTIDE SEQUENCE</scope>
</reference>
<dbReference type="Gene3D" id="1.20.1250.20">
    <property type="entry name" value="MFS general substrate transporter like domains"/>
    <property type="match status" value="1"/>
</dbReference>
<evidence type="ECO:0000256" key="1">
    <source>
        <dbReference type="SAM" id="Phobius"/>
    </source>
</evidence>
<gene>
    <name evidence="2" type="ORF">NSCI0253_LOCUS26616</name>
</gene>
<name>A0A7S1AFL2_NOCSC</name>
<dbReference type="InterPro" id="IPR011701">
    <property type="entry name" value="MFS"/>
</dbReference>
<feature type="transmembrane region" description="Helical" evidence="1">
    <location>
        <begin position="253"/>
        <end position="274"/>
    </location>
</feature>
<proteinExistence type="predicted"/>
<evidence type="ECO:0000313" key="2">
    <source>
        <dbReference type="EMBL" id="CAD8852266.1"/>
    </source>
</evidence>
<feature type="transmembrane region" description="Helical" evidence="1">
    <location>
        <begin position="391"/>
        <end position="414"/>
    </location>
</feature>
<feature type="transmembrane region" description="Helical" evidence="1">
    <location>
        <begin position="119"/>
        <end position="140"/>
    </location>
</feature>
<dbReference type="EMBL" id="HBFQ01037687">
    <property type="protein sequence ID" value="CAD8852266.1"/>
    <property type="molecule type" value="Transcribed_RNA"/>
</dbReference>
<feature type="transmembrane region" description="Helical" evidence="1">
    <location>
        <begin position="152"/>
        <end position="171"/>
    </location>
</feature>
<keyword evidence="1" id="KW-0812">Transmembrane</keyword>
<dbReference type="GO" id="GO:0022857">
    <property type="term" value="F:transmembrane transporter activity"/>
    <property type="evidence" value="ECO:0007669"/>
    <property type="project" value="InterPro"/>
</dbReference>
<feature type="transmembrane region" description="Helical" evidence="1">
    <location>
        <begin position="362"/>
        <end position="385"/>
    </location>
</feature>
<dbReference type="AlphaFoldDB" id="A0A7S1AFL2"/>
<organism evidence="2">
    <name type="scientific">Noctiluca scintillans</name>
    <name type="common">Sea sparkle</name>
    <name type="synonym">Red tide dinoflagellate</name>
    <dbReference type="NCBI Taxonomy" id="2966"/>
    <lineage>
        <taxon>Eukaryota</taxon>
        <taxon>Sar</taxon>
        <taxon>Alveolata</taxon>
        <taxon>Dinophyceae</taxon>
        <taxon>Noctilucales</taxon>
        <taxon>Noctilucaceae</taxon>
        <taxon>Noctiluca</taxon>
    </lineage>
</organism>